<feature type="non-terminal residue" evidence="2">
    <location>
        <position position="505"/>
    </location>
</feature>
<feature type="region of interest" description="Disordered" evidence="1">
    <location>
        <begin position="323"/>
        <end position="377"/>
    </location>
</feature>
<feature type="compositionally biased region" description="Basic and acidic residues" evidence="1">
    <location>
        <begin position="86"/>
        <end position="96"/>
    </location>
</feature>
<evidence type="ECO:0000313" key="3">
    <source>
        <dbReference type="Proteomes" id="UP001305647"/>
    </source>
</evidence>
<keyword evidence="3" id="KW-1185">Reference proteome</keyword>
<comment type="caution">
    <text evidence="2">The sequence shown here is derived from an EMBL/GenBank/DDBJ whole genome shotgun (WGS) entry which is preliminary data.</text>
</comment>
<proteinExistence type="predicted"/>
<feature type="region of interest" description="Disordered" evidence="1">
    <location>
        <begin position="144"/>
        <end position="204"/>
    </location>
</feature>
<reference evidence="2" key="2">
    <citation type="submission" date="2023-05" db="EMBL/GenBank/DDBJ databases">
        <authorList>
            <consortium name="Lawrence Berkeley National Laboratory"/>
            <person name="Steindorff A."/>
            <person name="Hensen N."/>
            <person name="Bonometti L."/>
            <person name="Westerberg I."/>
            <person name="Brannstrom I.O."/>
            <person name="Guillou S."/>
            <person name="Cros-Aarteil S."/>
            <person name="Calhoun S."/>
            <person name="Haridas S."/>
            <person name="Kuo A."/>
            <person name="Mondo S."/>
            <person name="Pangilinan J."/>
            <person name="Riley R."/>
            <person name="Labutti K."/>
            <person name="Andreopoulos B."/>
            <person name="Lipzen A."/>
            <person name="Chen C."/>
            <person name="Yanf M."/>
            <person name="Daum C."/>
            <person name="Ng V."/>
            <person name="Clum A."/>
            <person name="Ohm R."/>
            <person name="Martin F."/>
            <person name="Silar P."/>
            <person name="Natvig D."/>
            <person name="Lalanne C."/>
            <person name="Gautier V."/>
            <person name="Ament-Velasquez S.L."/>
            <person name="Kruys A."/>
            <person name="Hutchinson M.I."/>
            <person name="Powell A.J."/>
            <person name="Barry K."/>
            <person name="Miller A.N."/>
            <person name="Grigoriev I.V."/>
            <person name="Debuchy R."/>
            <person name="Gladieux P."/>
            <person name="Thoren M.H."/>
            <person name="Johannesson H."/>
        </authorList>
    </citation>
    <scope>NUCLEOTIDE SEQUENCE</scope>
    <source>
        <strain evidence="2">CBS 757.83</strain>
    </source>
</reference>
<gene>
    <name evidence="2" type="ORF">N658DRAFT_500095</name>
</gene>
<organism evidence="2 3">
    <name type="scientific">Parathielavia hyrcaniae</name>
    <dbReference type="NCBI Taxonomy" id="113614"/>
    <lineage>
        <taxon>Eukaryota</taxon>
        <taxon>Fungi</taxon>
        <taxon>Dikarya</taxon>
        <taxon>Ascomycota</taxon>
        <taxon>Pezizomycotina</taxon>
        <taxon>Sordariomycetes</taxon>
        <taxon>Sordariomycetidae</taxon>
        <taxon>Sordariales</taxon>
        <taxon>Chaetomiaceae</taxon>
        <taxon>Parathielavia</taxon>
    </lineage>
</organism>
<feature type="region of interest" description="Disordered" evidence="1">
    <location>
        <begin position="47"/>
        <end position="74"/>
    </location>
</feature>
<dbReference type="EMBL" id="MU863668">
    <property type="protein sequence ID" value="KAK4097781.1"/>
    <property type="molecule type" value="Genomic_DNA"/>
</dbReference>
<accession>A0AAN6SYL1</accession>
<reference evidence="2" key="1">
    <citation type="journal article" date="2023" name="Mol. Phylogenet. Evol.">
        <title>Genome-scale phylogeny and comparative genomics of the fungal order Sordariales.</title>
        <authorList>
            <person name="Hensen N."/>
            <person name="Bonometti L."/>
            <person name="Westerberg I."/>
            <person name="Brannstrom I.O."/>
            <person name="Guillou S."/>
            <person name="Cros-Aarteil S."/>
            <person name="Calhoun S."/>
            <person name="Haridas S."/>
            <person name="Kuo A."/>
            <person name="Mondo S."/>
            <person name="Pangilinan J."/>
            <person name="Riley R."/>
            <person name="LaButti K."/>
            <person name="Andreopoulos B."/>
            <person name="Lipzen A."/>
            <person name="Chen C."/>
            <person name="Yan M."/>
            <person name="Daum C."/>
            <person name="Ng V."/>
            <person name="Clum A."/>
            <person name="Steindorff A."/>
            <person name="Ohm R.A."/>
            <person name="Martin F."/>
            <person name="Silar P."/>
            <person name="Natvig D.O."/>
            <person name="Lalanne C."/>
            <person name="Gautier V."/>
            <person name="Ament-Velasquez S.L."/>
            <person name="Kruys A."/>
            <person name="Hutchinson M.I."/>
            <person name="Powell A.J."/>
            <person name="Barry K."/>
            <person name="Miller A.N."/>
            <person name="Grigoriev I.V."/>
            <person name="Debuchy R."/>
            <person name="Gladieux P."/>
            <person name="Hiltunen Thoren M."/>
            <person name="Johannesson H."/>
        </authorList>
    </citation>
    <scope>NUCLEOTIDE SEQUENCE</scope>
    <source>
        <strain evidence="2">CBS 757.83</strain>
    </source>
</reference>
<evidence type="ECO:0000313" key="2">
    <source>
        <dbReference type="EMBL" id="KAK4097781.1"/>
    </source>
</evidence>
<evidence type="ECO:0000256" key="1">
    <source>
        <dbReference type="SAM" id="MobiDB-lite"/>
    </source>
</evidence>
<sequence>MPLSLLVGNRDDVPIIEKNGIRLLTDSILDPIVTCCDGSSAYERGKAVTSNDSAKRRKTGHHAAGELCHSNSGRVPAHIGFRETRSRGRGNHEQQHHSSQLPGVNHADASVRTALSPYSYAVKISGAGGGQAWTLGHGQDAVAATTGAGSDDTRPSSAPKFAVQEPSLPGATSSTTFFQAIDANSQRRDGPTTPSRPEGADAGGEVCHSNSCGVLSPLQLLADVAGREHADGGSAQVSPNKSNDESLLAWISPPWDECSAVPRGSPSNDFLPCATESLINANLQRRDGLTGQDRVGGFCHGNLDEVLVQQASPLHLLADMAGRTGPVPTLGPMEPISGNPGSPDENAASPSQPNLLVGGGVESMEQPSASSQSNTSGRFTLPNGLCLPIACLKERSLINNLGHAAGTEGTGIYGDALRAPSGFAIGTLVSPECRDSVSIESPCQLQIFSEAAGQAERQAAAGNSSREKELDVFMDEVLSEAFHTAPRVFQERLSPSSSCSAGPTL</sequence>
<name>A0AAN6SYL1_9PEZI</name>
<protein>
    <submittedName>
        <fullName evidence="2">Uncharacterized protein</fullName>
    </submittedName>
</protein>
<dbReference type="AlphaFoldDB" id="A0AAN6SYL1"/>
<feature type="compositionally biased region" description="Polar residues" evidence="1">
    <location>
        <begin position="170"/>
        <end position="184"/>
    </location>
</feature>
<dbReference type="Proteomes" id="UP001305647">
    <property type="component" value="Unassembled WGS sequence"/>
</dbReference>
<feature type="compositionally biased region" description="Polar residues" evidence="1">
    <location>
        <begin position="365"/>
        <end position="377"/>
    </location>
</feature>
<feature type="region of interest" description="Disordered" evidence="1">
    <location>
        <begin position="86"/>
        <end position="105"/>
    </location>
</feature>